<feature type="compositionally biased region" description="Polar residues" evidence="1">
    <location>
        <begin position="237"/>
        <end position="248"/>
    </location>
</feature>
<feature type="compositionally biased region" description="Low complexity" evidence="1">
    <location>
        <begin position="303"/>
        <end position="320"/>
    </location>
</feature>
<reference evidence="3" key="2">
    <citation type="submission" date="2017-02" db="UniProtKB">
        <authorList>
            <consortium name="WormBaseParasite"/>
        </authorList>
    </citation>
    <scope>IDENTIFICATION</scope>
</reference>
<feature type="region of interest" description="Disordered" evidence="1">
    <location>
        <begin position="303"/>
        <end position="359"/>
    </location>
</feature>
<dbReference type="AlphaFoldDB" id="A0A0K0CW24"/>
<protein>
    <submittedName>
        <fullName evidence="3">PH domain-containing protein</fullName>
    </submittedName>
</protein>
<feature type="region of interest" description="Disordered" evidence="1">
    <location>
        <begin position="223"/>
        <end position="250"/>
    </location>
</feature>
<name>A0A0K0CW24_ANGCA</name>
<sequence length="359" mass="39490">MSFQKSRKTYYAVLCERALELHDSEKTYRKGKSARYLIDLSIAFNLHNEHLDPKLKRCVCLMGPDETLCLKVDDAGKGGDEGRQNAEWYNAIMSALIPSRVLQCAWDVDVVNAPKVKRPGRCEEQLQNICLRLPEIAGQKRLCFYAHTIAVCKRRIEPATHGIPSSGIPPFHVDDFFEIPRKCVAFFGCQERFFLMRLGRGSPMGASELWAQWMKVFKRRVGSPASTSNGIIGRKPSGSSGPHPQQLGSRALSVSCGSQGQFGSKSHDTSLMSIFPSRDINTSVASKGDCGVYQQMGALSNLQTSTSTSTTDETENSGGTICIEHKEASQSEKMGTSQRLPEMTEGGTSEARVLSTVPL</sequence>
<proteinExistence type="predicted"/>
<accession>A0A0K0CW24</accession>
<evidence type="ECO:0000313" key="2">
    <source>
        <dbReference type="Proteomes" id="UP000035642"/>
    </source>
</evidence>
<dbReference type="STRING" id="6313.A0A0K0CW24"/>
<dbReference type="InterPro" id="IPR011993">
    <property type="entry name" value="PH-like_dom_sf"/>
</dbReference>
<evidence type="ECO:0000256" key="1">
    <source>
        <dbReference type="SAM" id="MobiDB-lite"/>
    </source>
</evidence>
<dbReference type="WBParaSite" id="ACAC_0000159301-mRNA-1">
    <property type="protein sequence ID" value="ACAC_0000159301-mRNA-1"/>
    <property type="gene ID" value="ACAC_0000159301"/>
</dbReference>
<organism evidence="2 3">
    <name type="scientific">Angiostrongylus cantonensis</name>
    <name type="common">Rat lungworm</name>
    <dbReference type="NCBI Taxonomy" id="6313"/>
    <lineage>
        <taxon>Eukaryota</taxon>
        <taxon>Metazoa</taxon>
        <taxon>Ecdysozoa</taxon>
        <taxon>Nematoda</taxon>
        <taxon>Chromadorea</taxon>
        <taxon>Rhabditida</taxon>
        <taxon>Rhabditina</taxon>
        <taxon>Rhabditomorpha</taxon>
        <taxon>Strongyloidea</taxon>
        <taxon>Metastrongylidae</taxon>
        <taxon>Angiostrongylus</taxon>
    </lineage>
</organism>
<reference evidence="2" key="1">
    <citation type="submission" date="2012-09" db="EMBL/GenBank/DDBJ databases">
        <authorList>
            <person name="Martin A.A."/>
        </authorList>
    </citation>
    <scope>NUCLEOTIDE SEQUENCE</scope>
</reference>
<evidence type="ECO:0000313" key="3">
    <source>
        <dbReference type="WBParaSite" id="ACAC_0000159301-mRNA-1"/>
    </source>
</evidence>
<dbReference type="Gene3D" id="2.30.29.30">
    <property type="entry name" value="Pleckstrin-homology domain (PH domain)/Phosphotyrosine-binding domain (PTB)"/>
    <property type="match status" value="1"/>
</dbReference>
<dbReference type="Proteomes" id="UP000035642">
    <property type="component" value="Unassembled WGS sequence"/>
</dbReference>
<keyword evidence="2" id="KW-1185">Reference proteome</keyword>